<dbReference type="InterPro" id="IPR003877">
    <property type="entry name" value="SPRY_dom"/>
</dbReference>
<accession>A0A093BKD9</accession>
<proteinExistence type="predicted"/>
<dbReference type="SUPFAM" id="SSF49899">
    <property type="entry name" value="Concanavalin A-like lectins/glucanases"/>
    <property type="match status" value="1"/>
</dbReference>
<sequence length="94" mass="10682">RKGEGAPFPESGFWRVRLWNGDKYAATTNPFTPLTLRVKPKRVGIFLDYEAGKVAFYNVTDRSHIFTFSATFTGKIWPLFYPGIRAGRRNAAPL</sequence>
<gene>
    <name evidence="2" type="ORF">M959_01391</name>
</gene>
<dbReference type="InterPro" id="IPR003879">
    <property type="entry name" value="Butyrophylin_SPRY"/>
</dbReference>
<dbReference type="Gene3D" id="2.60.120.920">
    <property type="match status" value="1"/>
</dbReference>
<dbReference type="Proteomes" id="UP000031515">
    <property type="component" value="Unassembled WGS sequence"/>
</dbReference>
<evidence type="ECO:0000259" key="1">
    <source>
        <dbReference type="PROSITE" id="PS50188"/>
    </source>
</evidence>
<dbReference type="EMBL" id="KN125672">
    <property type="protein sequence ID" value="KFU83758.1"/>
    <property type="molecule type" value="Genomic_DNA"/>
</dbReference>
<feature type="non-terminal residue" evidence="2">
    <location>
        <position position="94"/>
    </location>
</feature>
<reference evidence="3" key="2">
    <citation type="journal article" date="2014" name="Science">
        <title>Comparative genomics reveals insights into avian genome evolution and adaptation.</title>
        <authorList>
            <consortium name="Avian Genome Consortium"/>
            <person name="Zhang G."/>
            <person name="Li C."/>
            <person name="Li Q."/>
            <person name="Li B."/>
            <person name="Larkin D.M."/>
            <person name="Lee C."/>
            <person name="Storz J.F."/>
            <person name="Antunes A."/>
            <person name="Greenwold M.J."/>
            <person name="Meredith R.W."/>
            <person name="Odeen A."/>
            <person name="Cui J."/>
            <person name="Zhou Q."/>
            <person name="Xu L."/>
            <person name="Pan H."/>
            <person name="Wang Z."/>
            <person name="Jin L."/>
            <person name="Zhang P."/>
            <person name="Hu H."/>
            <person name="Yang W."/>
            <person name="Hu J."/>
            <person name="Xiao J."/>
            <person name="Yang Z."/>
            <person name="Liu Y."/>
            <person name="Xie Q."/>
            <person name="Yu H."/>
            <person name="Lian J."/>
            <person name="Wen P."/>
            <person name="Zhang F."/>
            <person name="Li H."/>
            <person name="Zeng Y."/>
            <person name="Xiong Z."/>
            <person name="Liu S."/>
            <person name="Zhou L."/>
            <person name="Huang Z."/>
            <person name="An N."/>
            <person name="Wang J."/>
            <person name="Zheng Q."/>
            <person name="Xiong Y."/>
            <person name="Wang G."/>
            <person name="Wang B."/>
            <person name="Wang J."/>
            <person name="Fan Y."/>
            <person name="da Fonseca R.R."/>
            <person name="Alfaro-Nunez A."/>
            <person name="Schubert M."/>
            <person name="Orlando L."/>
            <person name="Mourier T."/>
            <person name="Howard J.T."/>
            <person name="Ganapathy G."/>
            <person name="Pfenning A."/>
            <person name="Whitney O."/>
            <person name="Rivas M.V."/>
            <person name="Hara E."/>
            <person name="Smith J."/>
            <person name="Farre M."/>
            <person name="Narayan J."/>
            <person name="Slavov G."/>
            <person name="Romanov M.N."/>
            <person name="Borges R."/>
            <person name="Machado J.P."/>
            <person name="Khan I."/>
            <person name="Springer M.S."/>
            <person name="Gatesy J."/>
            <person name="Hoffmann F.G."/>
            <person name="Opazo J.C."/>
            <person name="Hastad O."/>
            <person name="Sawyer R.H."/>
            <person name="Kim H."/>
            <person name="Kim K.W."/>
            <person name="Kim H.J."/>
            <person name="Cho S."/>
            <person name="Li N."/>
            <person name="Huang Y."/>
            <person name="Bruford M.W."/>
            <person name="Zhan X."/>
            <person name="Dixon A."/>
            <person name="Bertelsen M.F."/>
            <person name="Derryberry E."/>
            <person name="Warren W."/>
            <person name="Wilson R.K."/>
            <person name="Li S."/>
            <person name="Ray D.A."/>
            <person name="Green R.E."/>
            <person name="O'Brien S.J."/>
            <person name="Griffin D."/>
            <person name="Johnson W.E."/>
            <person name="Haussler D."/>
            <person name="Ryder O.A."/>
            <person name="Willerslev E."/>
            <person name="Graves G.R."/>
            <person name="Alstrom P."/>
            <person name="Fjeldsa J."/>
            <person name="Mindell D.P."/>
            <person name="Edwards S.V."/>
            <person name="Braun E.L."/>
            <person name="Rahbek C."/>
            <person name="Burt D.W."/>
            <person name="Houde P."/>
            <person name="Zhang Y."/>
            <person name="Yang H."/>
            <person name="Wang J."/>
            <person name="Jarvis E.D."/>
            <person name="Gilbert M.T."/>
            <person name="Wang J."/>
        </authorList>
    </citation>
    <scope>NUCLEOTIDE SEQUENCE [LARGE SCALE GENOMIC DNA]</scope>
</reference>
<keyword evidence="3" id="KW-1185">Reference proteome</keyword>
<dbReference type="InterPro" id="IPR001870">
    <property type="entry name" value="B30.2/SPRY"/>
</dbReference>
<dbReference type="InterPro" id="IPR043136">
    <property type="entry name" value="B30.2/SPRY_sf"/>
</dbReference>
<dbReference type="InterPro" id="IPR013320">
    <property type="entry name" value="ConA-like_dom_sf"/>
</dbReference>
<reference evidence="2 3" key="1">
    <citation type="submission" date="2013-08" db="EMBL/GenBank/DDBJ databases">
        <title>Genome evolution of avian class.</title>
        <authorList>
            <person name="Zhang G."/>
            <person name="Li C."/>
        </authorList>
    </citation>
    <scope>NUCLEOTIDE SEQUENCE [LARGE SCALE GENOMIC DNA]</scope>
    <source>
        <strain evidence="2">M959</strain>
    </source>
</reference>
<dbReference type="AlphaFoldDB" id="A0A093BKD9"/>
<feature type="non-terminal residue" evidence="2">
    <location>
        <position position="1"/>
    </location>
</feature>
<dbReference type="PROSITE" id="PS50188">
    <property type="entry name" value="B302_SPRY"/>
    <property type="match status" value="1"/>
</dbReference>
<feature type="domain" description="B30.2/SPRY" evidence="1">
    <location>
        <begin position="1"/>
        <end position="94"/>
    </location>
</feature>
<dbReference type="Pfam" id="PF00622">
    <property type="entry name" value="SPRY"/>
    <property type="match status" value="1"/>
</dbReference>
<organism evidence="2 3">
    <name type="scientific">Chaetura pelagica</name>
    <name type="common">Chimney swift</name>
    <name type="synonym">Hirundo pelagica</name>
    <dbReference type="NCBI Taxonomy" id="8897"/>
    <lineage>
        <taxon>Eukaryota</taxon>
        <taxon>Metazoa</taxon>
        <taxon>Chordata</taxon>
        <taxon>Craniata</taxon>
        <taxon>Vertebrata</taxon>
        <taxon>Euteleostomi</taxon>
        <taxon>Archelosauria</taxon>
        <taxon>Archosauria</taxon>
        <taxon>Dinosauria</taxon>
        <taxon>Saurischia</taxon>
        <taxon>Theropoda</taxon>
        <taxon>Coelurosauria</taxon>
        <taxon>Aves</taxon>
        <taxon>Neognathae</taxon>
        <taxon>Neoaves</taxon>
        <taxon>Strisores</taxon>
        <taxon>Apodiformes</taxon>
        <taxon>Apodidae</taxon>
        <taxon>Apodinae</taxon>
        <taxon>Chaetura</taxon>
    </lineage>
</organism>
<evidence type="ECO:0000313" key="2">
    <source>
        <dbReference type="EMBL" id="KFU83758.1"/>
    </source>
</evidence>
<dbReference type="InterPro" id="IPR050143">
    <property type="entry name" value="TRIM/RBCC"/>
</dbReference>
<name>A0A093BKD9_CHAPE</name>
<dbReference type="PRINTS" id="PR01407">
    <property type="entry name" value="BUTYPHLNCDUF"/>
</dbReference>
<dbReference type="PANTHER" id="PTHR24103">
    <property type="entry name" value="E3 UBIQUITIN-PROTEIN LIGASE TRIM"/>
    <property type="match status" value="1"/>
</dbReference>
<protein>
    <submittedName>
        <fullName evidence="2">Tripartite motif-containing protein 39</fullName>
    </submittedName>
</protein>
<evidence type="ECO:0000313" key="3">
    <source>
        <dbReference type="Proteomes" id="UP000031515"/>
    </source>
</evidence>